<reference evidence="12" key="1">
    <citation type="journal article" date="2020" name="Stud. Mycol.">
        <title>101 Dothideomycetes genomes: a test case for predicting lifestyles and emergence of pathogens.</title>
        <authorList>
            <person name="Haridas S."/>
            <person name="Albert R."/>
            <person name="Binder M."/>
            <person name="Bloem J."/>
            <person name="Labutti K."/>
            <person name="Salamov A."/>
            <person name="Andreopoulos B."/>
            <person name="Baker S."/>
            <person name="Barry K."/>
            <person name="Bills G."/>
            <person name="Bluhm B."/>
            <person name="Cannon C."/>
            <person name="Castanera R."/>
            <person name="Culley D."/>
            <person name="Daum C."/>
            <person name="Ezra D."/>
            <person name="Gonzalez J."/>
            <person name="Henrissat B."/>
            <person name="Kuo A."/>
            <person name="Liang C."/>
            <person name="Lipzen A."/>
            <person name="Lutzoni F."/>
            <person name="Magnuson J."/>
            <person name="Mondo S."/>
            <person name="Nolan M."/>
            <person name="Ohm R."/>
            <person name="Pangilinan J."/>
            <person name="Park H.-J."/>
            <person name="Ramirez L."/>
            <person name="Alfaro M."/>
            <person name="Sun H."/>
            <person name="Tritt A."/>
            <person name="Yoshinaga Y."/>
            <person name="Zwiers L.-H."/>
            <person name="Turgeon B."/>
            <person name="Goodwin S."/>
            <person name="Spatafora J."/>
            <person name="Crous P."/>
            <person name="Grigoriev I."/>
        </authorList>
    </citation>
    <scope>NUCLEOTIDE SEQUENCE</scope>
    <source>
        <strain evidence="12">ATCC 16933</strain>
    </source>
</reference>
<dbReference type="Pfam" id="PF25133">
    <property type="entry name" value="TYW2_N_2"/>
    <property type="match status" value="1"/>
</dbReference>
<dbReference type="HAMAP" id="MF_03152">
    <property type="entry name" value="TRM5"/>
    <property type="match status" value="1"/>
</dbReference>
<evidence type="ECO:0000256" key="2">
    <source>
        <dbReference type="ARBA" id="ARBA00022490"/>
    </source>
</evidence>
<feature type="compositionally biased region" description="Polar residues" evidence="10">
    <location>
        <begin position="324"/>
        <end position="335"/>
    </location>
</feature>
<keyword evidence="2" id="KW-0963">Cytoplasm</keyword>
<evidence type="ECO:0000256" key="6">
    <source>
        <dbReference type="ARBA" id="ARBA00022694"/>
    </source>
</evidence>
<dbReference type="InterPro" id="IPR030382">
    <property type="entry name" value="MeTrfase_TRM5/TYW2"/>
</dbReference>
<keyword evidence="5" id="KW-0949">S-adenosyl-L-methionine</keyword>
<feature type="region of interest" description="Disordered" evidence="10">
    <location>
        <begin position="324"/>
        <end position="347"/>
    </location>
</feature>
<dbReference type="EMBL" id="MU001674">
    <property type="protein sequence ID" value="KAF2460012.1"/>
    <property type="molecule type" value="Genomic_DNA"/>
</dbReference>
<name>A0A6A6P8B8_9PEZI</name>
<dbReference type="Gene3D" id="3.40.50.150">
    <property type="entry name" value="Vaccinia Virus protein VP39"/>
    <property type="match status" value="1"/>
</dbReference>
<keyword evidence="6" id="KW-0819">tRNA processing</keyword>
<dbReference type="Pfam" id="PF02475">
    <property type="entry name" value="TRM5-TYW2_MTfase"/>
    <property type="match status" value="1"/>
</dbReference>
<dbReference type="GO" id="GO:0070901">
    <property type="term" value="P:mitochondrial tRNA methylation"/>
    <property type="evidence" value="ECO:0007669"/>
    <property type="project" value="TreeGrafter"/>
</dbReference>
<keyword evidence="7" id="KW-0496">Mitochondrion</keyword>
<feature type="domain" description="SAM-dependent methyltransferase TRM5/TYW2-type" evidence="11">
    <location>
        <begin position="148"/>
        <end position="460"/>
    </location>
</feature>
<dbReference type="InterPro" id="IPR056744">
    <property type="entry name" value="TRM5/TYW2-like_N"/>
</dbReference>
<evidence type="ECO:0000313" key="12">
    <source>
        <dbReference type="EMBL" id="KAF2460012.1"/>
    </source>
</evidence>
<evidence type="ECO:0000256" key="10">
    <source>
        <dbReference type="SAM" id="MobiDB-lite"/>
    </source>
</evidence>
<evidence type="ECO:0000256" key="8">
    <source>
        <dbReference type="ARBA" id="ARBA00023242"/>
    </source>
</evidence>
<evidence type="ECO:0000259" key="11">
    <source>
        <dbReference type="PROSITE" id="PS51684"/>
    </source>
</evidence>
<keyword evidence="4 12" id="KW-0808">Transferase</keyword>
<evidence type="ECO:0000256" key="4">
    <source>
        <dbReference type="ARBA" id="ARBA00022679"/>
    </source>
</evidence>
<sequence length="467" mass="52198">LEMPPQSSSGNDDDTMLRPPLNRGMRALDRSLFRKTVPLSAASIFRNSDISPSRKLLERSKDLFVCPRINTVHREPVEGSARRCLLLRPEIKHDNAATWSQQLRELVDRGTASLIPYELKLDYSFWTYDEVMDSVIGKDDPEAYPQTVNQAGHVCHLNLRPQHFPYKHLIATVLLDKTPSARTVINKTDLVGDASTYRTFSYEVLAGDDDLNVTLHEHDCAFAFDYAKVYWNSRLGTEHRRLVADFFAAGDAVCDAMAGVGPFAVPAAKHRRCFVWANDLNPDAAEALRDNVARNKVADLVTVFNDDAYGFIRSATRRLLDADTPQSIQHQQASRAKSPPPASRTPRTYTMPRVFAHYVMNLPASALDFLPAFVGLYRPPDRPLFASPTSPSGLRLPMVHVYCFRPKDDDAQRLAEGACAEVSERIGAPVRPGGEDVHVHDVRDVAPGKTMVCVSFRLPEEVAFKEV</sequence>
<feature type="non-terminal residue" evidence="12">
    <location>
        <position position="467"/>
    </location>
</feature>
<organism evidence="12 13">
    <name type="scientific">Lineolata rhizophorae</name>
    <dbReference type="NCBI Taxonomy" id="578093"/>
    <lineage>
        <taxon>Eukaryota</taxon>
        <taxon>Fungi</taxon>
        <taxon>Dikarya</taxon>
        <taxon>Ascomycota</taxon>
        <taxon>Pezizomycotina</taxon>
        <taxon>Dothideomycetes</taxon>
        <taxon>Dothideomycetes incertae sedis</taxon>
        <taxon>Lineolatales</taxon>
        <taxon>Lineolataceae</taxon>
        <taxon>Lineolata</taxon>
    </lineage>
</organism>
<dbReference type="Proteomes" id="UP000799766">
    <property type="component" value="Unassembled WGS sequence"/>
</dbReference>
<dbReference type="PROSITE" id="PS51684">
    <property type="entry name" value="SAM_MT_TRM5_TYW2"/>
    <property type="match status" value="1"/>
</dbReference>
<evidence type="ECO:0000256" key="9">
    <source>
        <dbReference type="ARBA" id="ARBA00047783"/>
    </source>
</evidence>
<dbReference type="GO" id="GO:0002939">
    <property type="term" value="P:tRNA N1-guanine methylation"/>
    <property type="evidence" value="ECO:0007669"/>
    <property type="project" value="TreeGrafter"/>
</dbReference>
<keyword evidence="3 12" id="KW-0489">Methyltransferase</keyword>
<proteinExistence type="inferred from homology"/>
<comment type="catalytic activity">
    <reaction evidence="9">
        <text>guanosine(37) in tRNA + S-adenosyl-L-methionine = N(1)-methylguanosine(37) in tRNA + S-adenosyl-L-homocysteine + H(+)</text>
        <dbReference type="Rhea" id="RHEA:36899"/>
        <dbReference type="Rhea" id="RHEA-COMP:10145"/>
        <dbReference type="Rhea" id="RHEA-COMP:10147"/>
        <dbReference type="ChEBI" id="CHEBI:15378"/>
        <dbReference type="ChEBI" id="CHEBI:57856"/>
        <dbReference type="ChEBI" id="CHEBI:59789"/>
        <dbReference type="ChEBI" id="CHEBI:73542"/>
        <dbReference type="ChEBI" id="CHEBI:74269"/>
        <dbReference type="EC" id="2.1.1.228"/>
    </reaction>
</comment>
<evidence type="ECO:0000256" key="7">
    <source>
        <dbReference type="ARBA" id="ARBA00023128"/>
    </source>
</evidence>
<dbReference type="InterPro" id="IPR029063">
    <property type="entry name" value="SAM-dependent_MTases_sf"/>
</dbReference>
<feature type="non-terminal residue" evidence="12">
    <location>
        <position position="1"/>
    </location>
</feature>
<keyword evidence="13" id="KW-1185">Reference proteome</keyword>
<keyword evidence="8" id="KW-0539">Nucleus</keyword>
<feature type="compositionally biased region" description="Polar residues" evidence="10">
    <location>
        <begin position="1"/>
        <end position="10"/>
    </location>
</feature>
<evidence type="ECO:0000313" key="13">
    <source>
        <dbReference type="Proteomes" id="UP000799766"/>
    </source>
</evidence>
<dbReference type="PANTHER" id="PTHR23245:SF36">
    <property type="entry name" value="TRNA (GUANINE(37)-N1)-METHYLTRANSFERASE"/>
    <property type="match status" value="1"/>
</dbReference>
<dbReference type="OrthoDB" id="408788at2759"/>
<protein>
    <submittedName>
        <fullName evidence="12">Guanine methyltransferase Trm5</fullName>
    </submittedName>
</protein>
<dbReference type="InterPro" id="IPR025792">
    <property type="entry name" value="tRNA_Gua_MeTrfase_euk"/>
</dbReference>
<dbReference type="GO" id="GO:0005759">
    <property type="term" value="C:mitochondrial matrix"/>
    <property type="evidence" value="ECO:0007669"/>
    <property type="project" value="TreeGrafter"/>
</dbReference>
<dbReference type="Gene3D" id="3.30.300.110">
    <property type="entry name" value="Met-10+ protein-like domains"/>
    <property type="match status" value="1"/>
</dbReference>
<comment type="similarity">
    <text evidence="1">Belongs to the class I-like SAM-binding methyltransferase superfamily. TRM5/TYW2 family.</text>
</comment>
<gene>
    <name evidence="12" type="ORF">BDY21DRAFT_264199</name>
</gene>
<dbReference type="InterPro" id="IPR056743">
    <property type="entry name" value="TRM5-TYW2-like_MTfase"/>
</dbReference>
<feature type="region of interest" description="Disordered" evidence="10">
    <location>
        <begin position="1"/>
        <end position="21"/>
    </location>
</feature>
<dbReference type="GO" id="GO:0052906">
    <property type="term" value="F:tRNA (guanine(37)-N1)-methyltransferase activity"/>
    <property type="evidence" value="ECO:0007669"/>
    <property type="project" value="UniProtKB-EC"/>
</dbReference>
<dbReference type="FunFam" id="3.30.300.110:FF:000001">
    <property type="entry name" value="tRNA (guanine(37)-N1)-methyltransferase"/>
    <property type="match status" value="1"/>
</dbReference>
<accession>A0A6A6P8B8</accession>
<dbReference type="SUPFAM" id="SSF53335">
    <property type="entry name" value="S-adenosyl-L-methionine-dependent methyltransferases"/>
    <property type="match status" value="1"/>
</dbReference>
<dbReference type="AlphaFoldDB" id="A0A6A6P8B8"/>
<evidence type="ECO:0000256" key="3">
    <source>
        <dbReference type="ARBA" id="ARBA00022603"/>
    </source>
</evidence>
<evidence type="ECO:0000256" key="5">
    <source>
        <dbReference type="ARBA" id="ARBA00022691"/>
    </source>
</evidence>
<evidence type="ECO:0000256" key="1">
    <source>
        <dbReference type="ARBA" id="ARBA00009775"/>
    </source>
</evidence>
<dbReference type="PANTHER" id="PTHR23245">
    <property type="entry name" value="TRNA METHYLTRANSFERASE"/>
    <property type="match status" value="1"/>
</dbReference>
<dbReference type="CDD" id="cd02440">
    <property type="entry name" value="AdoMet_MTases"/>
    <property type="match status" value="1"/>
</dbReference>